<organism evidence="2">
    <name type="scientific">Leptolyngbya sp. NK1-12</name>
    <dbReference type="NCBI Taxonomy" id="2547451"/>
    <lineage>
        <taxon>Bacteria</taxon>
        <taxon>Bacillati</taxon>
        <taxon>Cyanobacteriota</taxon>
        <taxon>Cyanophyceae</taxon>
        <taxon>Leptolyngbyales</taxon>
        <taxon>Leptolyngbyaceae</taxon>
        <taxon>Leptolyngbya group</taxon>
        <taxon>Leptolyngbya</taxon>
    </lineage>
</organism>
<name>A0AA96WNM9_9CYAN</name>
<protein>
    <submittedName>
        <fullName evidence="2">Uncharacterized protein</fullName>
    </submittedName>
</protein>
<evidence type="ECO:0000256" key="1">
    <source>
        <dbReference type="SAM" id="Phobius"/>
    </source>
</evidence>
<feature type="transmembrane region" description="Helical" evidence="1">
    <location>
        <begin position="200"/>
        <end position="225"/>
    </location>
</feature>
<keyword evidence="1" id="KW-1133">Transmembrane helix</keyword>
<dbReference type="RefSeq" id="WP_316431344.1">
    <property type="nucleotide sequence ID" value="NZ_CP053586.1"/>
</dbReference>
<gene>
    <name evidence="2" type="ORF">HJG54_21635</name>
</gene>
<keyword evidence="1" id="KW-0812">Transmembrane</keyword>
<dbReference type="AlphaFoldDB" id="A0AA96WNM9"/>
<reference evidence="2" key="1">
    <citation type="submission" date="2020-05" db="EMBL/GenBank/DDBJ databases">
        <authorList>
            <person name="Zhu T."/>
            <person name="Keshari N."/>
            <person name="Lu X."/>
        </authorList>
    </citation>
    <scope>NUCLEOTIDE SEQUENCE</scope>
    <source>
        <strain evidence="2">NK1-12</strain>
    </source>
</reference>
<proteinExistence type="predicted"/>
<keyword evidence="1" id="KW-0472">Membrane</keyword>
<sequence length="265" mass="29004">MATQFFRETKTIYHPTSATLPNVPPITAGRTFLPGLPSAELVRLAKSFKLPHSGTDTFKMTVPLDHEYQGAVVITLPPSTPGAVASISSQSAIATEGQVEVKIDHMVPPGGVTRYQVRGYSRPKTPRPSPPDVEVLFVRDMQSAERLASLMQSRRRIVLCFEGEIAMQLVATGLFNKGEWKLTKNAFGMPVVNINPAIELVAIIAIIAAMVTAIFVILVIQNVIIHGINHRYKIKINEVKLGEVEIMGQKVTFTLPTLALELEPT</sequence>
<accession>A0AA96WNM9</accession>
<dbReference type="EMBL" id="CP053586">
    <property type="protein sequence ID" value="WNZ25196.1"/>
    <property type="molecule type" value="Genomic_DNA"/>
</dbReference>
<evidence type="ECO:0000313" key="2">
    <source>
        <dbReference type="EMBL" id="WNZ25196.1"/>
    </source>
</evidence>